<evidence type="ECO:0000313" key="3">
    <source>
        <dbReference type="EMBL" id="MBR0563518.1"/>
    </source>
</evidence>
<sequence length="169" mass="18709">MTEQTHDARPARRRKSPVLPIVALVVAVVLFGLGFWLGRAGPAAEVESLTTELADARAAGRDAQRQQAVVEDWLQLREAQLTVQGAAEELDRRNFGSAEDRIKQAAAALGDIDAEAMGIDRQRLEQLRQRMESITLAVTPDLQPQRERVQQLSAQLDALAPSPERRRAR</sequence>
<keyword evidence="5" id="KW-1185">Reference proteome</keyword>
<protein>
    <submittedName>
        <fullName evidence="3">Uncharacterized protein</fullName>
    </submittedName>
</protein>
<accession>A0A8J7VX47</accession>
<keyword evidence="2" id="KW-1133">Transmembrane helix</keyword>
<keyword evidence="2" id="KW-0472">Membrane</keyword>
<keyword evidence="2" id="KW-0812">Transmembrane</keyword>
<dbReference type="EMBL" id="JAGQFT010000141">
    <property type="protein sequence ID" value="MBR0563518.1"/>
    <property type="molecule type" value="Genomic_DNA"/>
</dbReference>
<evidence type="ECO:0000313" key="5">
    <source>
        <dbReference type="Proteomes" id="UP000675747"/>
    </source>
</evidence>
<comment type="caution">
    <text evidence="3">The sequence shown here is derived from an EMBL/GenBank/DDBJ whole genome shotgun (WGS) entry which is preliminary data.</text>
</comment>
<evidence type="ECO:0000313" key="4">
    <source>
        <dbReference type="EMBL" id="MBS7456318.1"/>
    </source>
</evidence>
<dbReference type="EMBL" id="JAGQFT020000002">
    <property type="protein sequence ID" value="MBS7456318.1"/>
    <property type="molecule type" value="Genomic_DNA"/>
</dbReference>
<evidence type="ECO:0000256" key="1">
    <source>
        <dbReference type="SAM" id="MobiDB-lite"/>
    </source>
</evidence>
<dbReference type="Proteomes" id="UP000675747">
    <property type="component" value="Unassembled WGS sequence"/>
</dbReference>
<reference evidence="3" key="2">
    <citation type="submission" date="2021-04" db="EMBL/GenBank/DDBJ databases">
        <authorList>
            <person name="Karlyshev A.V."/>
        </authorList>
    </citation>
    <scope>NUCLEOTIDE SEQUENCE</scope>
    <source>
        <strain evidence="3">LMG 29479</strain>
    </source>
</reference>
<feature type="transmembrane region" description="Helical" evidence="2">
    <location>
        <begin position="18"/>
        <end position="38"/>
    </location>
</feature>
<organism evidence="3">
    <name type="scientific">Coralloluteibacterium stylophorae</name>
    <dbReference type="NCBI Taxonomy" id="1776034"/>
    <lineage>
        <taxon>Bacteria</taxon>
        <taxon>Pseudomonadati</taxon>
        <taxon>Pseudomonadota</taxon>
        <taxon>Gammaproteobacteria</taxon>
        <taxon>Lysobacterales</taxon>
        <taxon>Lysobacteraceae</taxon>
        <taxon>Coralloluteibacterium</taxon>
    </lineage>
</organism>
<proteinExistence type="predicted"/>
<gene>
    <name evidence="4" type="ORF">KB893_004105</name>
    <name evidence="3" type="ORF">KB893_13485</name>
</gene>
<dbReference type="AlphaFoldDB" id="A0A8J7VX47"/>
<name>A0A8J7VX47_9GAMM</name>
<reference evidence="4 5" key="1">
    <citation type="journal article" date="2021" name="Microbiol. Resour. Announc.">
        <title>Draft Genome Sequence of Coralloluteibacterium stylophorae LMG 29479T.</title>
        <authorList>
            <person name="Karlyshev A.V."/>
            <person name="Kudryashova E.B."/>
            <person name="Ariskina E.V."/>
            <person name="Conroy A.P."/>
            <person name="Abidueva E.Y."/>
        </authorList>
    </citation>
    <scope>NUCLEOTIDE SEQUENCE [LARGE SCALE GENOMIC DNA]</scope>
    <source>
        <strain evidence="4 5">LMG 29479</strain>
    </source>
</reference>
<dbReference type="RefSeq" id="WP_211927421.1">
    <property type="nucleotide sequence ID" value="NZ_JAGQFT020000002.1"/>
</dbReference>
<feature type="region of interest" description="Disordered" evidence="1">
    <location>
        <begin position="145"/>
        <end position="169"/>
    </location>
</feature>
<evidence type="ECO:0000256" key="2">
    <source>
        <dbReference type="SAM" id="Phobius"/>
    </source>
</evidence>